<dbReference type="PANTHER" id="PTHR10954:SF18">
    <property type="entry name" value="RIBONUCLEASE HII"/>
    <property type="match status" value="1"/>
</dbReference>
<comment type="cofactor">
    <cofactor evidence="12">
        <name>Mn(2+)</name>
        <dbReference type="ChEBI" id="CHEBI:29035"/>
    </cofactor>
    <cofactor evidence="12">
        <name>Mg(2+)</name>
        <dbReference type="ChEBI" id="CHEBI:18420"/>
    </cofactor>
    <text evidence="12">Manganese or magnesium. Binds 1 divalent metal ion per monomer in the absence of substrate. May bind a second metal ion after substrate binding.</text>
</comment>
<evidence type="ECO:0000313" key="16">
    <source>
        <dbReference type="Proteomes" id="UP000290568"/>
    </source>
</evidence>
<dbReference type="GO" id="GO:0032299">
    <property type="term" value="C:ribonuclease H2 complex"/>
    <property type="evidence" value="ECO:0007669"/>
    <property type="project" value="TreeGrafter"/>
</dbReference>
<reference evidence="15 16" key="1">
    <citation type="submission" date="2019-01" db="EMBL/GenBank/DDBJ databases">
        <authorList>
            <consortium name="Pathogen Informatics"/>
        </authorList>
    </citation>
    <scope>NUCLEOTIDE SEQUENCE [LARGE SCALE GENOMIC DNA]</scope>
    <source>
        <strain evidence="15 16">NCTC10183</strain>
    </source>
</reference>
<dbReference type="PANTHER" id="PTHR10954">
    <property type="entry name" value="RIBONUCLEASE H2 SUBUNIT A"/>
    <property type="match status" value="1"/>
</dbReference>
<proteinExistence type="inferred from homology"/>
<evidence type="ECO:0000256" key="11">
    <source>
        <dbReference type="ARBA" id="ARBA00023211"/>
    </source>
</evidence>
<evidence type="ECO:0000256" key="6">
    <source>
        <dbReference type="ARBA" id="ARBA00022490"/>
    </source>
</evidence>
<comment type="subcellular location">
    <subcellularLocation>
        <location evidence="4">Cytoplasm</location>
    </subcellularLocation>
</comment>
<comment type="similarity">
    <text evidence="5 13">Belongs to the RNase HII family.</text>
</comment>
<evidence type="ECO:0000256" key="3">
    <source>
        <dbReference type="ARBA" id="ARBA00004065"/>
    </source>
</evidence>
<evidence type="ECO:0000256" key="10">
    <source>
        <dbReference type="ARBA" id="ARBA00022801"/>
    </source>
</evidence>
<evidence type="ECO:0000256" key="12">
    <source>
        <dbReference type="PROSITE-ProRule" id="PRU01319"/>
    </source>
</evidence>
<dbReference type="Proteomes" id="UP000290568">
    <property type="component" value="Chromosome"/>
</dbReference>
<dbReference type="EMBL" id="LR214950">
    <property type="protein sequence ID" value="VEU58742.1"/>
    <property type="molecule type" value="Genomic_DNA"/>
</dbReference>
<dbReference type="Pfam" id="PF01351">
    <property type="entry name" value="RNase_HII"/>
    <property type="match status" value="1"/>
</dbReference>
<dbReference type="GO" id="GO:0005737">
    <property type="term" value="C:cytoplasm"/>
    <property type="evidence" value="ECO:0007669"/>
    <property type="project" value="UniProtKB-SubCell"/>
</dbReference>
<dbReference type="OrthoDB" id="9803420at2"/>
<dbReference type="GO" id="GO:0006298">
    <property type="term" value="P:mismatch repair"/>
    <property type="evidence" value="ECO:0007669"/>
    <property type="project" value="TreeGrafter"/>
</dbReference>
<accession>A0A449A3E4</accession>
<comment type="cofactor">
    <cofactor evidence="2">
        <name>Mg(2+)</name>
        <dbReference type="ChEBI" id="CHEBI:18420"/>
    </cofactor>
</comment>
<dbReference type="SUPFAM" id="SSF53098">
    <property type="entry name" value="Ribonuclease H-like"/>
    <property type="match status" value="1"/>
</dbReference>
<feature type="binding site" evidence="12">
    <location>
        <position position="20"/>
    </location>
    <ligand>
        <name>a divalent metal cation</name>
        <dbReference type="ChEBI" id="CHEBI:60240"/>
    </ligand>
</feature>
<dbReference type="GO" id="GO:0003723">
    <property type="term" value="F:RNA binding"/>
    <property type="evidence" value="ECO:0007669"/>
    <property type="project" value="UniProtKB-UniRule"/>
</dbReference>
<evidence type="ECO:0000256" key="5">
    <source>
        <dbReference type="ARBA" id="ARBA00007383"/>
    </source>
</evidence>
<dbReference type="GO" id="GO:0043137">
    <property type="term" value="P:DNA replication, removal of RNA primer"/>
    <property type="evidence" value="ECO:0007669"/>
    <property type="project" value="TreeGrafter"/>
</dbReference>
<evidence type="ECO:0000259" key="14">
    <source>
        <dbReference type="PROSITE" id="PS51975"/>
    </source>
</evidence>
<keyword evidence="16" id="KW-1185">Reference proteome</keyword>
<dbReference type="Gene3D" id="3.30.420.10">
    <property type="entry name" value="Ribonuclease H-like superfamily/Ribonuclease H"/>
    <property type="match status" value="1"/>
</dbReference>
<dbReference type="InterPro" id="IPR001352">
    <property type="entry name" value="RNase_HII/HIII"/>
</dbReference>
<dbReference type="STRING" id="29556.VO56_03110"/>
<comment type="function">
    <text evidence="3 13">Endonuclease that specifically degrades the RNA of RNA-DNA hybrids.</text>
</comment>
<keyword evidence="11" id="KW-0464">Manganese</keyword>
<gene>
    <name evidence="15" type="primary">rnhB2</name>
    <name evidence="15" type="ORF">NCTC10183_00513</name>
</gene>
<dbReference type="InterPro" id="IPR022898">
    <property type="entry name" value="RNase_HII"/>
</dbReference>
<dbReference type="GO" id="GO:0046872">
    <property type="term" value="F:metal ion binding"/>
    <property type="evidence" value="ECO:0007669"/>
    <property type="project" value="UniProtKB-KW"/>
</dbReference>
<keyword evidence="10 12" id="KW-0378">Hydrolase</keyword>
<evidence type="ECO:0000256" key="1">
    <source>
        <dbReference type="ARBA" id="ARBA00000077"/>
    </source>
</evidence>
<dbReference type="InterPro" id="IPR024567">
    <property type="entry name" value="RNase_HII/HIII_dom"/>
</dbReference>
<sequence length="204" mass="23449">MQRYEQEYWDKNLSIIGLDEVGRGCVAGPMVVAGVIFPINYENNKIKDSKKLTAKQREELFEIIKKDALEVVYVFMSEEEIFNLNPKKASKTGMERCLDLIKSDVDLVMTDFEKIDTEKEQINLVKGDQKSISIAASSIIAKVVRDQYMDNLSSKHPEFGWDRNKGYLTKEHLNAIFAYGITDFHRKNFEPIKSILTTKNNSIN</sequence>
<dbReference type="NCBIfam" id="NF000595">
    <property type="entry name" value="PRK00015.1-3"/>
    <property type="match status" value="1"/>
</dbReference>
<evidence type="ECO:0000313" key="15">
    <source>
        <dbReference type="EMBL" id="VEU58742.1"/>
    </source>
</evidence>
<evidence type="ECO:0000256" key="7">
    <source>
        <dbReference type="ARBA" id="ARBA00022722"/>
    </source>
</evidence>
<protein>
    <recommendedName>
        <fullName evidence="13">Ribonuclease</fullName>
        <ecNumber evidence="13">3.1.26.4</ecNumber>
    </recommendedName>
</protein>
<feature type="binding site" evidence="12">
    <location>
        <position position="111"/>
    </location>
    <ligand>
        <name>a divalent metal cation</name>
        <dbReference type="ChEBI" id="CHEBI:60240"/>
    </ligand>
</feature>
<comment type="catalytic activity">
    <reaction evidence="1 12 13">
        <text>Endonucleolytic cleavage to 5'-phosphomonoester.</text>
        <dbReference type="EC" id="3.1.26.4"/>
    </reaction>
</comment>
<dbReference type="InterPro" id="IPR036397">
    <property type="entry name" value="RNaseH_sf"/>
</dbReference>
<dbReference type="CDD" id="cd07182">
    <property type="entry name" value="RNase_HII_bacteria_HII_like"/>
    <property type="match status" value="1"/>
</dbReference>
<evidence type="ECO:0000256" key="13">
    <source>
        <dbReference type="RuleBase" id="RU003515"/>
    </source>
</evidence>
<name>A0A449A3E4_9BACT</name>
<dbReference type="EC" id="3.1.26.4" evidence="13"/>
<dbReference type="InterPro" id="IPR012337">
    <property type="entry name" value="RNaseH-like_sf"/>
</dbReference>
<keyword evidence="8 12" id="KW-0479">Metal-binding</keyword>
<evidence type="ECO:0000256" key="9">
    <source>
        <dbReference type="ARBA" id="ARBA00022759"/>
    </source>
</evidence>
<dbReference type="RefSeq" id="WP_129620372.1">
    <property type="nucleotide sequence ID" value="NZ_LR214950.1"/>
</dbReference>
<dbReference type="PROSITE" id="PS51975">
    <property type="entry name" value="RNASE_H_2"/>
    <property type="match status" value="1"/>
</dbReference>
<evidence type="ECO:0000256" key="8">
    <source>
        <dbReference type="ARBA" id="ARBA00022723"/>
    </source>
</evidence>
<dbReference type="AlphaFoldDB" id="A0A449A3E4"/>
<keyword evidence="7 12" id="KW-0540">Nuclease</keyword>
<feature type="binding site" evidence="12">
    <location>
        <position position="19"/>
    </location>
    <ligand>
        <name>a divalent metal cation</name>
        <dbReference type="ChEBI" id="CHEBI:60240"/>
    </ligand>
</feature>
<keyword evidence="6" id="KW-0963">Cytoplasm</keyword>
<feature type="domain" description="RNase H type-2" evidence="14">
    <location>
        <begin position="13"/>
        <end position="201"/>
    </location>
</feature>
<dbReference type="GO" id="GO:0004523">
    <property type="term" value="F:RNA-DNA hybrid ribonuclease activity"/>
    <property type="evidence" value="ECO:0007669"/>
    <property type="project" value="UniProtKB-UniRule"/>
</dbReference>
<evidence type="ECO:0000256" key="4">
    <source>
        <dbReference type="ARBA" id="ARBA00004496"/>
    </source>
</evidence>
<keyword evidence="9 12" id="KW-0255">Endonuclease</keyword>
<organism evidence="15 16">
    <name type="scientific">Mycoplasmopsis gallinacea</name>
    <dbReference type="NCBI Taxonomy" id="29556"/>
    <lineage>
        <taxon>Bacteria</taxon>
        <taxon>Bacillati</taxon>
        <taxon>Mycoplasmatota</taxon>
        <taxon>Mycoplasmoidales</taxon>
        <taxon>Metamycoplasmataceae</taxon>
        <taxon>Mycoplasmopsis</taxon>
    </lineage>
</organism>
<evidence type="ECO:0000256" key="2">
    <source>
        <dbReference type="ARBA" id="ARBA00001946"/>
    </source>
</evidence>